<proteinExistence type="predicted"/>
<reference evidence="2 3" key="1">
    <citation type="journal article" date="2024" name="BMC Biol.">
        <title>Comparative genomics of Ascetosporea gives new insight into the evolutionary basis for animal parasitism in Rhizaria.</title>
        <authorList>
            <person name="Hiltunen Thoren M."/>
            <person name="Onut-Brannstrom I."/>
            <person name="Alfjorden A."/>
            <person name="Peckova H."/>
            <person name="Swords F."/>
            <person name="Hooper C."/>
            <person name="Holzer A.S."/>
            <person name="Bass D."/>
            <person name="Burki F."/>
        </authorList>
    </citation>
    <scope>NUCLEOTIDE SEQUENCE [LARGE SCALE GENOMIC DNA]</scope>
    <source>
        <strain evidence="2">20-A016</strain>
    </source>
</reference>
<dbReference type="EMBL" id="JBDODL010003394">
    <property type="protein sequence ID" value="MES1922674.1"/>
    <property type="molecule type" value="Genomic_DNA"/>
</dbReference>
<evidence type="ECO:0000256" key="1">
    <source>
        <dbReference type="SAM" id="MobiDB-lite"/>
    </source>
</evidence>
<organism evidence="2 3">
    <name type="scientific">Bonamia ostreae</name>
    <dbReference type="NCBI Taxonomy" id="126728"/>
    <lineage>
        <taxon>Eukaryota</taxon>
        <taxon>Sar</taxon>
        <taxon>Rhizaria</taxon>
        <taxon>Endomyxa</taxon>
        <taxon>Ascetosporea</taxon>
        <taxon>Haplosporida</taxon>
        <taxon>Bonamia</taxon>
    </lineage>
</organism>
<comment type="caution">
    <text evidence="2">The sequence shown here is derived from an EMBL/GenBank/DDBJ whole genome shotgun (WGS) entry which is preliminary data.</text>
</comment>
<protein>
    <submittedName>
        <fullName evidence="2">Uncharacterized protein</fullName>
    </submittedName>
</protein>
<evidence type="ECO:0000313" key="2">
    <source>
        <dbReference type="EMBL" id="MES1922674.1"/>
    </source>
</evidence>
<evidence type="ECO:0000313" key="3">
    <source>
        <dbReference type="Proteomes" id="UP001439008"/>
    </source>
</evidence>
<dbReference type="Proteomes" id="UP001439008">
    <property type="component" value="Unassembled WGS sequence"/>
</dbReference>
<accession>A0ABV2ASW7</accession>
<feature type="region of interest" description="Disordered" evidence="1">
    <location>
        <begin position="1"/>
        <end position="30"/>
    </location>
</feature>
<keyword evidence="3" id="KW-1185">Reference proteome</keyword>
<sequence length="151" mass="17425">MKKQQQVNNDDKTTTIGEDNDESDSFWSNLEISDEDNSLINLTDKKAKEAKKEIDKQIQKTTQNVTLFKIKIKFENNIIAIKTENIDKTDSVIDIAREKTAKKADKGKDGLNKENQQTPTFESIKERCERALRKVFENKINKATKTIINFE</sequence>
<name>A0ABV2ASW7_9EUKA</name>
<gene>
    <name evidence="2" type="ORF">MHBO_004197</name>
</gene>